<dbReference type="GeneID" id="19135189"/>
<keyword evidence="7" id="KW-1185">Reference proteome</keyword>
<sequence length="139" mass="15373">MTNSPDTCALSSSFFDSNQKYPHQVSPHITVNMPTGGCMCGNVRYEVQGDMEAQILCHCYDCRKISGTTYSTNALHGKDGFKILQGTPKEHKKTADSGNNITSFFCGDCGTTMWRESDSYTGKMIIKVYPQVYMAGRPC</sequence>
<name>M2SCJ9_COCSN</name>
<evidence type="ECO:0000256" key="1">
    <source>
        <dbReference type="ARBA" id="ARBA00005495"/>
    </source>
</evidence>
<dbReference type="InterPro" id="IPR011057">
    <property type="entry name" value="Mss4-like_sf"/>
</dbReference>
<dbReference type="PANTHER" id="PTHR33337:SF30">
    <property type="entry name" value="DUF636 DOMAIN PROTEIN (AFU_ORTHOLOGUE AFUA_1G03180)"/>
    <property type="match status" value="1"/>
</dbReference>
<dbReference type="OrthoDB" id="406544at2759"/>
<evidence type="ECO:0000313" key="6">
    <source>
        <dbReference type="EMBL" id="EMD60195.1"/>
    </source>
</evidence>
<protein>
    <recommendedName>
        <fullName evidence="5">CENP-V/GFA domain-containing protein</fullName>
    </recommendedName>
</protein>
<evidence type="ECO:0000256" key="2">
    <source>
        <dbReference type="ARBA" id="ARBA00022723"/>
    </source>
</evidence>
<dbReference type="RefSeq" id="XP_007704383.1">
    <property type="nucleotide sequence ID" value="XM_007706193.1"/>
</dbReference>
<dbReference type="PANTHER" id="PTHR33337">
    <property type="entry name" value="GFA DOMAIN-CONTAINING PROTEIN"/>
    <property type="match status" value="1"/>
</dbReference>
<evidence type="ECO:0000259" key="5">
    <source>
        <dbReference type="PROSITE" id="PS51891"/>
    </source>
</evidence>
<keyword evidence="4" id="KW-0456">Lyase</keyword>
<dbReference type="SUPFAM" id="SSF51316">
    <property type="entry name" value="Mss4-like"/>
    <property type="match status" value="1"/>
</dbReference>
<organism evidence="6 7">
    <name type="scientific">Cochliobolus sativus (strain ND90Pr / ATCC 201652)</name>
    <name type="common">Common root rot and spot blotch fungus</name>
    <name type="synonym">Bipolaris sorokiniana</name>
    <dbReference type="NCBI Taxonomy" id="665912"/>
    <lineage>
        <taxon>Eukaryota</taxon>
        <taxon>Fungi</taxon>
        <taxon>Dikarya</taxon>
        <taxon>Ascomycota</taxon>
        <taxon>Pezizomycotina</taxon>
        <taxon>Dothideomycetes</taxon>
        <taxon>Pleosporomycetidae</taxon>
        <taxon>Pleosporales</taxon>
        <taxon>Pleosporineae</taxon>
        <taxon>Pleosporaceae</taxon>
        <taxon>Bipolaris</taxon>
    </lineage>
</organism>
<dbReference type="KEGG" id="bsc:COCSADRAFT_249879"/>
<dbReference type="PROSITE" id="PS51891">
    <property type="entry name" value="CENP_V_GFA"/>
    <property type="match status" value="1"/>
</dbReference>
<accession>M2SCJ9</accession>
<reference evidence="7" key="2">
    <citation type="journal article" date="2013" name="PLoS Genet.">
        <title>Comparative genome structure, secondary metabolite, and effector coding capacity across Cochliobolus pathogens.</title>
        <authorList>
            <person name="Condon B.J."/>
            <person name="Leng Y."/>
            <person name="Wu D."/>
            <person name="Bushley K.E."/>
            <person name="Ohm R.A."/>
            <person name="Otillar R."/>
            <person name="Martin J."/>
            <person name="Schackwitz W."/>
            <person name="Grimwood J."/>
            <person name="MohdZainudin N."/>
            <person name="Xue C."/>
            <person name="Wang R."/>
            <person name="Manning V.A."/>
            <person name="Dhillon B."/>
            <person name="Tu Z.J."/>
            <person name="Steffenson B.J."/>
            <person name="Salamov A."/>
            <person name="Sun H."/>
            <person name="Lowry S."/>
            <person name="LaButti K."/>
            <person name="Han J."/>
            <person name="Copeland A."/>
            <person name="Lindquist E."/>
            <person name="Barry K."/>
            <person name="Schmutz J."/>
            <person name="Baker S.E."/>
            <person name="Ciuffetti L.M."/>
            <person name="Grigoriev I.V."/>
            <person name="Zhong S."/>
            <person name="Turgeon B.G."/>
        </authorList>
    </citation>
    <scope>NUCLEOTIDE SEQUENCE [LARGE SCALE GENOMIC DNA]</scope>
    <source>
        <strain evidence="7">ND90Pr / ATCC 201652</strain>
    </source>
</reference>
<feature type="domain" description="CENP-V/GFA" evidence="5">
    <location>
        <begin position="34"/>
        <end position="139"/>
    </location>
</feature>
<dbReference type="HOGENOM" id="CLU_1844916_0_0_1"/>
<comment type="similarity">
    <text evidence="1">Belongs to the Gfa family.</text>
</comment>
<dbReference type="InterPro" id="IPR006913">
    <property type="entry name" value="CENP-V/GFA"/>
</dbReference>
<dbReference type="GO" id="GO:0046872">
    <property type="term" value="F:metal ion binding"/>
    <property type="evidence" value="ECO:0007669"/>
    <property type="project" value="UniProtKB-KW"/>
</dbReference>
<reference evidence="6 7" key="1">
    <citation type="journal article" date="2012" name="PLoS Pathog.">
        <title>Diverse lifestyles and strategies of plant pathogenesis encoded in the genomes of eighteen Dothideomycetes fungi.</title>
        <authorList>
            <person name="Ohm R.A."/>
            <person name="Feau N."/>
            <person name="Henrissat B."/>
            <person name="Schoch C.L."/>
            <person name="Horwitz B.A."/>
            <person name="Barry K.W."/>
            <person name="Condon B.J."/>
            <person name="Copeland A.C."/>
            <person name="Dhillon B."/>
            <person name="Glaser F."/>
            <person name="Hesse C.N."/>
            <person name="Kosti I."/>
            <person name="LaButti K."/>
            <person name="Lindquist E.A."/>
            <person name="Lucas S."/>
            <person name="Salamov A.A."/>
            <person name="Bradshaw R.E."/>
            <person name="Ciuffetti L."/>
            <person name="Hamelin R.C."/>
            <person name="Kema G.H.J."/>
            <person name="Lawrence C."/>
            <person name="Scott J.A."/>
            <person name="Spatafora J.W."/>
            <person name="Turgeon B.G."/>
            <person name="de Wit P.J.G.M."/>
            <person name="Zhong S."/>
            <person name="Goodwin S.B."/>
            <person name="Grigoriev I.V."/>
        </authorList>
    </citation>
    <scope>NUCLEOTIDE SEQUENCE [LARGE SCALE GENOMIC DNA]</scope>
    <source>
        <strain evidence="7">ND90Pr / ATCC 201652</strain>
    </source>
</reference>
<evidence type="ECO:0000256" key="3">
    <source>
        <dbReference type="ARBA" id="ARBA00022833"/>
    </source>
</evidence>
<keyword evidence="2" id="KW-0479">Metal-binding</keyword>
<dbReference type="Gene3D" id="3.90.1590.10">
    <property type="entry name" value="glutathione-dependent formaldehyde- activating enzyme (gfa)"/>
    <property type="match status" value="1"/>
</dbReference>
<gene>
    <name evidence="6" type="ORF">COCSADRAFT_249879</name>
</gene>
<proteinExistence type="inferred from homology"/>
<dbReference type="Pfam" id="PF04828">
    <property type="entry name" value="GFA"/>
    <property type="match status" value="1"/>
</dbReference>
<dbReference type="GO" id="GO:0016846">
    <property type="term" value="F:carbon-sulfur lyase activity"/>
    <property type="evidence" value="ECO:0007669"/>
    <property type="project" value="InterPro"/>
</dbReference>
<evidence type="ECO:0000313" key="7">
    <source>
        <dbReference type="Proteomes" id="UP000016934"/>
    </source>
</evidence>
<dbReference type="AlphaFoldDB" id="M2SCJ9"/>
<dbReference type="EMBL" id="KB445651">
    <property type="protein sequence ID" value="EMD60195.1"/>
    <property type="molecule type" value="Genomic_DNA"/>
</dbReference>
<dbReference type="eggNOG" id="ENOG502S5AR">
    <property type="taxonomic scope" value="Eukaryota"/>
</dbReference>
<evidence type="ECO:0000256" key="4">
    <source>
        <dbReference type="ARBA" id="ARBA00023239"/>
    </source>
</evidence>
<dbReference type="Proteomes" id="UP000016934">
    <property type="component" value="Unassembled WGS sequence"/>
</dbReference>
<keyword evidence="3" id="KW-0862">Zinc</keyword>